<dbReference type="Proteomes" id="UP000663852">
    <property type="component" value="Unassembled WGS sequence"/>
</dbReference>
<accession>A0A813PA24</accession>
<evidence type="ECO:0000313" key="9">
    <source>
        <dbReference type="EMBL" id="CAF0908806.1"/>
    </source>
</evidence>
<dbReference type="OrthoDB" id="8879391at2759"/>
<dbReference type="GO" id="GO:0008076">
    <property type="term" value="C:voltage-gated potassium channel complex"/>
    <property type="evidence" value="ECO:0007669"/>
    <property type="project" value="TreeGrafter"/>
</dbReference>
<evidence type="ECO:0000259" key="7">
    <source>
        <dbReference type="Pfam" id="PF00520"/>
    </source>
</evidence>
<feature type="transmembrane region" description="Helical" evidence="6">
    <location>
        <begin position="272"/>
        <end position="293"/>
    </location>
</feature>
<dbReference type="Pfam" id="PF00520">
    <property type="entry name" value="Ion_trans"/>
    <property type="match status" value="1"/>
</dbReference>
<dbReference type="EMBL" id="CAJNOR010000006">
    <property type="protein sequence ID" value="CAF0747540.1"/>
    <property type="molecule type" value="Genomic_DNA"/>
</dbReference>
<feature type="domain" description="Ion transport" evidence="7">
    <location>
        <begin position="64"/>
        <end position="291"/>
    </location>
</feature>
<dbReference type="Proteomes" id="UP000663828">
    <property type="component" value="Unassembled WGS sequence"/>
</dbReference>
<keyword evidence="2 6" id="KW-0812">Transmembrane</keyword>
<feature type="compositionally biased region" description="Polar residues" evidence="5">
    <location>
        <begin position="370"/>
        <end position="382"/>
    </location>
</feature>
<feature type="transmembrane region" description="Helical" evidence="6">
    <location>
        <begin position="63"/>
        <end position="86"/>
    </location>
</feature>
<dbReference type="PANTHER" id="PTHR47735:SF9">
    <property type="entry name" value="POTASSIUM VOLTAGE-GATED CHANNEL SUBFAMILY KQT MEMBER 4-LIKE ISOFORM X1"/>
    <property type="match status" value="1"/>
</dbReference>
<dbReference type="AlphaFoldDB" id="A0A813PA24"/>
<evidence type="ECO:0000256" key="1">
    <source>
        <dbReference type="ARBA" id="ARBA00004141"/>
    </source>
</evidence>
<dbReference type="PRINTS" id="PR01459">
    <property type="entry name" value="KCNQCHANNEL"/>
</dbReference>
<name>A0A813PA24_ADIRI</name>
<dbReference type="EMBL" id="CAJNOJ010000035">
    <property type="protein sequence ID" value="CAF0908806.1"/>
    <property type="molecule type" value="Genomic_DNA"/>
</dbReference>
<evidence type="ECO:0000313" key="10">
    <source>
        <dbReference type="Proteomes" id="UP000663828"/>
    </source>
</evidence>
<comment type="caution">
    <text evidence="8">The sequence shown here is derived from an EMBL/GenBank/DDBJ whole genome shotgun (WGS) entry which is preliminary data.</text>
</comment>
<evidence type="ECO:0000313" key="8">
    <source>
        <dbReference type="EMBL" id="CAF0747540.1"/>
    </source>
</evidence>
<evidence type="ECO:0000256" key="2">
    <source>
        <dbReference type="ARBA" id="ARBA00022692"/>
    </source>
</evidence>
<keyword evidence="4 6" id="KW-0472">Membrane</keyword>
<feature type="transmembrane region" description="Helical" evidence="6">
    <location>
        <begin position="242"/>
        <end position="260"/>
    </location>
</feature>
<protein>
    <recommendedName>
        <fullName evidence="7">Ion transport domain-containing protein</fullName>
    </recommendedName>
</protein>
<feature type="transmembrane region" description="Helical" evidence="6">
    <location>
        <begin position="131"/>
        <end position="153"/>
    </location>
</feature>
<dbReference type="Gene3D" id="6.10.140.1910">
    <property type="match status" value="1"/>
</dbReference>
<organism evidence="8 10">
    <name type="scientific">Adineta ricciae</name>
    <name type="common">Rotifer</name>
    <dbReference type="NCBI Taxonomy" id="249248"/>
    <lineage>
        <taxon>Eukaryota</taxon>
        <taxon>Metazoa</taxon>
        <taxon>Spiralia</taxon>
        <taxon>Gnathifera</taxon>
        <taxon>Rotifera</taxon>
        <taxon>Eurotatoria</taxon>
        <taxon>Bdelloidea</taxon>
        <taxon>Adinetida</taxon>
        <taxon>Adinetidae</taxon>
        <taxon>Adineta</taxon>
    </lineage>
</organism>
<feature type="transmembrane region" description="Helical" evidence="6">
    <location>
        <begin position="98"/>
        <end position="124"/>
    </location>
</feature>
<keyword evidence="10" id="KW-1185">Reference proteome</keyword>
<dbReference type="GO" id="GO:0005249">
    <property type="term" value="F:voltage-gated potassium channel activity"/>
    <property type="evidence" value="ECO:0007669"/>
    <property type="project" value="InterPro"/>
</dbReference>
<gene>
    <name evidence="9" type="ORF">EDS130_LOCUS10162</name>
    <name evidence="8" type="ORF">XAT740_LOCUS244</name>
</gene>
<sequence>MSIRRKSTLSPASRPSAISIYSATLDLNDEYTNDGFSRYCPLFRIHKADVYHVLERQEGRRTLIYHLFVFALTLISLVFGSISTIVEWRTKLNTPLYYGELILCIFFTYELVLRIWAAGCLAMYRTWVGRLVFVTQPVIVLDILTLCGFGYLLATGLTTGEFSRFALDYLPPLQMIRFLRVDRQLTSWRILKEICLKHRQELTVTIVIGFMFLIIGAYLVFISEKPMDASSYTGQYKSMADSMWFSIITMTTIGFGDIYPTTFIAKMITTTICYLGVAFWCLPAGIIGSGLAIKVQEQKRDEALNRLVPAAASLIRNWWRFRCSQQGDRFVATWKIYTLMQRRVNELISPSSAPPFHRYTSSQTREKNPFRSNPLTTPNSSQIRRKSITSIEDLPKRYVTAIKILRLLKYSSSRKKFQQAKQPIDLKEVVTENTQMNNRLSIMLNDIHRRLDLTLGTTKPASYLPDEQKRQLSLSARIETIEQLTNRFESKLDYLEQLALTLKAPFSFSLTVLEMITNDDELMEKRLELRQKLKSQLLTLPSSSHVFNSLNTFIPNSRDLDFLEHQGLDCVMNYLRNNIYPTELTQQMPQICFNCGVDSTVNWWYSLVDDQQMICLCDHCEQIRMRNFIREQHRQSMKSAFLQAKERERHLEINYHQRKNL</sequence>
<evidence type="ECO:0000256" key="5">
    <source>
        <dbReference type="SAM" id="MobiDB-lite"/>
    </source>
</evidence>
<keyword evidence="3 6" id="KW-1133">Transmembrane helix</keyword>
<dbReference type="InterPro" id="IPR027359">
    <property type="entry name" value="Volt_channel_dom_sf"/>
</dbReference>
<dbReference type="InterPro" id="IPR005821">
    <property type="entry name" value="Ion_trans_dom"/>
</dbReference>
<reference evidence="8" key="1">
    <citation type="submission" date="2021-02" db="EMBL/GenBank/DDBJ databases">
        <authorList>
            <person name="Nowell W R."/>
        </authorList>
    </citation>
    <scope>NUCLEOTIDE SEQUENCE</scope>
</reference>
<dbReference type="Gene3D" id="1.20.120.350">
    <property type="entry name" value="Voltage-gated potassium channels. Chain C"/>
    <property type="match status" value="1"/>
</dbReference>
<dbReference type="InterPro" id="IPR003937">
    <property type="entry name" value="K_chnl_volt-dep_KCNQ"/>
</dbReference>
<feature type="region of interest" description="Disordered" evidence="5">
    <location>
        <begin position="355"/>
        <end position="384"/>
    </location>
</feature>
<proteinExistence type="predicted"/>
<evidence type="ECO:0000256" key="6">
    <source>
        <dbReference type="SAM" id="Phobius"/>
    </source>
</evidence>
<dbReference type="Gene3D" id="1.10.287.70">
    <property type="match status" value="1"/>
</dbReference>
<comment type="subcellular location">
    <subcellularLocation>
        <location evidence="1">Membrane</location>
        <topology evidence="1">Multi-pass membrane protein</topology>
    </subcellularLocation>
</comment>
<feature type="transmembrane region" description="Helical" evidence="6">
    <location>
        <begin position="202"/>
        <end position="222"/>
    </location>
</feature>
<dbReference type="SUPFAM" id="SSF81324">
    <property type="entry name" value="Voltage-gated potassium channels"/>
    <property type="match status" value="1"/>
</dbReference>
<evidence type="ECO:0000256" key="3">
    <source>
        <dbReference type="ARBA" id="ARBA00022989"/>
    </source>
</evidence>
<dbReference type="PANTHER" id="PTHR47735">
    <property type="entry name" value="POTASSIUM VOLTAGE-GATED CHANNEL SUBFAMILY KQT MEMBER 4"/>
    <property type="match status" value="1"/>
</dbReference>
<evidence type="ECO:0000256" key="4">
    <source>
        <dbReference type="ARBA" id="ARBA00023136"/>
    </source>
</evidence>
<dbReference type="PRINTS" id="PR00169">
    <property type="entry name" value="KCHANNEL"/>
</dbReference>